<proteinExistence type="predicted"/>
<name>A0A6V7KV33_9HYME</name>
<gene>
    <name evidence="1" type="ORF">BBRV_LOCUS86113</name>
</gene>
<dbReference type="InterPro" id="IPR043502">
    <property type="entry name" value="DNA/RNA_pol_sf"/>
</dbReference>
<protein>
    <recommendedName>
        <fullName evidence="2">Reverse transcriptase domain-containing protein</fullName>
    </recommendedName>
</protein>
<dbReference type="SUPFAM" id="SSF56672">
    <property type="entry name" value="DNA/RNA polymerases"/>
    <property type="match status" value="1"/>
</dbReference>
<dbReference type="GO" id="GO:0071897">
    <property type="term" value="P:DNA biosynthetic process"/>
    <property type="evidence" value="ECO:0007669"/>
    <property type="project" value="UniProtKB-ARBA"/>
</dbReference>
<sequence length="201" mass="23226">MFVQDAALTDLWRLDVLGIEDSVVKKNKSLHQQEILERFRNTTTIDESGRYEVILPRKETHPPLIDSRKAAEHRLGRTLKRPSSDNMVAEYEKVFDEWIEEGIVERVPEEEVDRTANYLPHRPVIKENSTTRIGPVFDASSKTGNNPPLNQCLETCPNLIEQMLALLLRFRTEKFGIIADIRKAFLQISVATRDQDELRFP</sequence>
<evidence type="ECO:0008006" key="2">
    <source>
        <dbReference type="Google" id="ProtNLM"/>
    </source>
</evidence>
<evidence type="ECO:0000313" key="1">
    <source>
        <dbReference type="EMBL" id="CAD1566387.1"/>
    </source>
</evidence>
<dbReference type="EMBL" id="CADCXW020000294">
    <property type="protein sequence ID" value="CAD1566387.1"/>
    <property type="molecule type" value="Genomic_DNA"/>
</dbReference>
<dbReference type="PANTHER" id="PTHR47331:SF1">
    <property type="entry name" value="GAG-LIKE PROTEIN"/>
    <property type="match status" value="1"/>
</dbReference>
<dbReference type="PANTHER" id="PTHR47331">
    <property type="entry name" value="PHD-TYPE DOMAIN-CONTAINING PROTEIN"/>
    <property type="match status" value="1"/>
</dbReference>
<organism evidence="1">
    <name type="scientific">Bracon brevicornis</name>
    <dbReference type="NCBI Taxonomy" id="1563983"/>
    <lineage>
        <taxon>Eukaryota</taxon>
        <taxon>Metazoa</taxon>
        <taxon>Ecdysozoa</taxon>
        <taxon>Arthropoda</taxon>
        <taxon>Hexapoda</taxon>
        <taxon>Insecta</taxon>
        <taxon>Pterygota</taxon>
        <taxon>Neoptera</taxon>
        <taxon>Endopterygota</taxon>
        <taxon>Hymenoptera</taxon>
        <taxon>Apocrita</taxon>
        <taxon>Ichneumonoidea</taxon>
        <taxon>Braconidae</taxon>
        <taxon>Braconinae</taxon>
        <taxon>Bracon</taxon>
    </lineage>
</organism>
<accession>A0A6V7KV33</accession>
<reference evidence="1" key="1">
    <citation type="submission" date="2020-07" db="EMBL/GenBank/DDBJ databases">
        <authorList>
            <person name="Ferguson B K."/>
        </authorList>
    </citation>
    <scope>NUCLEOTIDE SEQUENCE</scope>
    <source>
        <strain evidence="1">L06</strain>
    </source>
</reference>
<dbReference type="AlphaFoldDB" id="A0A6V7KV33"/>